<evidence type="ECO:0000313" key="6">
    <source>
        <dbReference type="RefSeq" id="XP_022996329.1"/>
    </source>
</evidence>
<gene>
    <name evidence="6" type="primary">LOC111491593</name>
</gene>
<dbReference type="OrthoDB" id="684343at2759"/>
<dbReference type="InterPro" id="IPR005516">
    <property type="entry name" value="Remorin_C"/>
</dbReference>
<evidence type="ECO:0000259" key="4">
    <source>
        <dbReference type="Pfam" id="PF03763"/>
    </source>
</evidence>
<keyword evidence="5" id="KW-1185">Reference proteome</keyword>
<dbReference type="RefSeq" id="XP_022996329.1">
    <property type="nucleotide sequence ID" value="XM_023140561.1"/>
</dbReference>
<dbReference type="Proteomes" id="UP000504608">
    <property type="component" value="Unplaced"/>
</dbReference>
<dbReference type="Pfam" id="PF03763">
    <property type="entry name" value="Remorin_C"/>
    <property type="match status" value="1"/>
</dbReference>
<accession>A0A6J1K8E5</accession>
<dbReference type="GeneID" id="111491593"/>
<proteinExistence type="inferred from homology"/>
<organism evidence="5 6">
    <name type="scientific">Cucurbita maxima</name>
    <name type="common">Pumpkin</name>
    <name type="synonym">Winter squash</name>
    <dbReference type="NCBI Taxonomy" id="3661"/>
    <lineage>
        <taxon>Eukaryota</taxon>
        <taxon>Viridiplantae</taxon>
        <taxon>Streptophyta</taxon>
        <taxon>Embryophyta</taxon>
        <taxon>Tracheophyta</taxon>
        <taxon>Spermatophyta</taxon>
        <taxon>Magnoliopsida</taxon>
        <taxon>eudicotyledons</taxon>
        <taxon>Gunneridae</taxon>
        <taxon>Pentapetalae</taxon>
        <taxon>rosids</taxon>
        <taxon>fabids</taxon>
        <taxon>Cucurbitales</taxon>
        <taxon>Cucurbitaceae</taxon>
        <taxon>Cucurbiteae</taxon>
        <taxon>Cucurbita</taxon>
    </lineage>
</organism>
<keyword evidence="2" id="KW-0175">Coiled coil</keyword>
<dbReference type="AlphaFoldDB" id="A0A6J1K8E5"/>
<reference evidence="6" key="1">
    <citation type="submission" date="2025-08" db="UniProtKB">
        <authorList>
            <consortium name="RefSeq"/>
        </authorList>
    </citation>
    <scope>IDENTIFICATION</scope>
    <source>
        <tissue evidence="6">Young leaves</tissue>
    </source>
</reference>
<dbReference type="PANTHER" id="PTHR31775">
    <property type="entry name" value="OS02G0117200 PROTEIN"/>
    <property type="match status" value="1"/>
</dbReference>
<sequence>MGGADESEPDSQPSVPLQNNSLIPHTVSAPPSDKLVPPKDKDVALARVELEKKLALIKAWEESEKIKAENRAYKRLSAIDSWENTRKASIQAQLMKLEEKMEKKKAEYGELMKNKIVGIHKQGEEKKATIEAERREQCLKVEETAAKYRASGFTPKTLLLRCFSG</sequence>
<protein>
    <submittedName>
        <fullName evidence="6">Remorin-like isoform X1</fullName>
    </submittedName>
</protein>
<name>A0A6J1K8E5_CUCMA</name>
<dbReference type="PANTHER" id="PTHR31775:SF29">
    <property type="entry name" value="REMORIN C-TERMINAL DOMAIN-CONTAINING PROTEIN"/>
    <property type="match status" value="1"/>
</dbReference>
<feature type="region of interest" description="Disordered" evidence="3">
    <location>
        <begin position="1"/>
        <end position="38"/>
    </location>
</feature>
<evidence type="ECO:0000256" key="3">
    <source>
        <dbReference type="SAM" id="MobiDB-lite"/>
    </source>
</evidence>
<feature type="domain" description="Remorin C-terminal" evidence="4">
    <location>
        <begin position="52"/>
        <end position="156"/>
    </location>
</feature>
<feature type="coiled-coil region" evidence="2">
    <location>
        <begin position="87"/>
        <end position="114"/>
    </location>
</feature>
<evidence type="ECO:0000256" key="1">
    <source>
        <dbReference type="ARBA" id="ARBA00005711"/>
    </source>
</evidence>
<evidence type="ECO:0000313" key="5">
    <source>
        <dbReference type="Proteomes" id="UP000504608"/>
    </source>
</evidence>
<dbReference type="KEGG" id="cmax:111491593"/>
<feature type="compositionally biased region" description="Polar residues" evidence="3">
    <location>
        <begin position="10"/>
        <end position="23"/>
    </location>
</feature>
<evidence type="ECO:0000256" key="2">
    <source>
        <dbReference type="SAM" id="Coils"/>
    </source>
</evidence>
<comment type="similarity">
    <text evidence="1">Belongs to the remorin family.</text>
</comment>